<accession>A0A0P9VVE5</accession>
<evidence type="ECO:0000313" key="2">
    <source>
        <dbReference type="Proteomes" id="UP000050420"/>
    </source>
</evidence>
<gene>
    <name evidence="1" type="ORF">ALO63_200056</name>
</gene>
<sequence length="357" mass="40926">MDLLKPLYEQDRLHPHFRTISDGRPGRLYQREELQRWLDGFPDRDNKFVREFQTTFNSSFWEIYLHAVFREYGFAFDWTYPAPDFLVSSADITFTVEATTANHSIEATPEWGRPMTAEFFEDVDFNALNRVAIIRLANAFMSKSQKFQDKYQHHPHVQGRPFVLAVAPFEQPGFNLQAYRAIEALLFDYYVDEAEYLANPERFPNGLEGKSLGSVQKDNGAEIELGFFDCLRFSHISAVIFSNLATWGKVDAMCGNPDAIISSVWSLPNGEMKRTVSRGNEASEGITDGLRIYHNPFATTPLPLEVFRREGVMQMWADPYARSLISEQAENCLQSRTAMTFFVKDDDPSCEGLSEKI</sequence>
<proteinExistence type="predicted"/>
<comment type="caution">
    <text evidence="1">The sequence shown here is derived from an EMBL/GenBank/DDBJ whole genome shotgun (WGS) entry which is preliminary data.</text>
</comment>
<evidence type="ECO:0000313" key="1">
    <source>
        <dbReference type="EMBL" id="KPX90374.1"/>
    </source>
</evidence>
<name>A0A0P9VVE5_PSEA0</name>
<dbReference type="Proteomes" id="UP000050420">
    <property type="component" value="Unassembled WGS sequence"/>
</dbReference>
<dbReference type="AlphaFoldDB" id="A0A0P9VVE5"/>
<reference evidence="1 2" key="1">
    <citation type="submission" date="2015-09" db="EMBL/GenBank/DDBJ databases">
        <title>Genome announcement of multiple Pseudomonas syringae strains.</title>
        <authorList>
            <person name="Thakur S."/>
            <person name="Wang P.W."/>
            <person name="Gong Y."/>
            <person name="Weir B.S."/>
            <person name="Guttman D.S."/>
        </authorList>
    </citation>
    <scope>NUCLEOTIDE SEQUENCE [LARGE SCALE GENOMIC DNA]</scope>
    <source>
        <strain evidence="1 2">ICMP4331</strain>
    </source>
</reference>
<dbReference type="PATRIC" id="fig|34065.5.peg.261"/>
<protein>
    <submittedName>
        <fullName evidence="1">Conjugal transfer protein</fullName>
    </submittedName>
</protein>
<dbReference type="EMBL" id="LJQU01000405">
    <property type="protein sequence ID" value="KPX90374.1"/>
    <property type="molecule type" value="Genomic_DNA"/>
</dbReference>
<organism evidence="1 2">
    <name type="scientific">Pseudomonas amygdali pv. mori</name>
    <dbReference type="NCBI Taxonomy" id="34065"/>
    <lineage>
        <taxon>Bacteria</taxon>
        <taxon>Pseudomonadati</taxon>
        <taxon>Pseudomonadota</taxon>
        <taxon>Gammaproteobacteria</taxon>
        <taxon>Pseudomonadales</taxon>
        <taxon>Pseudomonadaceae</taxon>
        <taxon>Pseudomonas</taxon>
        <taxon>Pseudomonas amygdali</taxon>
    </lineage>
</organism>